<keyword evidence="1" id="KW-0812">Transmembrane</keyword>
<organism evidence="2 3">
    <name type="scientific">Cyprinus carpio</name>
    <name type="common">Common carp</name>
    <dbReference type="NCBI Taxonomy" id="7962"/>
    <lineage>
        <taxon>Eukaryota</taxon>
        <taxon>Metazoa</taxon>
        <taxon>Chordata</taxon>
        <taxon>Craniata</taxon>
        <taxon>Vertebrata</taxon>
        <taxon>Euteleostomi</taxon>
        <taxon>Actinopterygii</taxon>
        <taxon>Neopterygii</taxon>
        <taxon>Teleostei</taxon>
        <taxon>Ostariophysi</taxon>
        <taxon>Cypriniformes</taxon>
        <taxon>Cyprinidae</taxon>
        <taxon>Cyprininae</taxon>
        <taxon>Cyprinus</taxon>
    </lineage>
</organism>
<proteinExistence type="predicted"/>
<dbReference type="Ensembl" id="ENSCCRT00020062490.1">
    <property type="protein sequence ID" value="ENSCCRP00020056670.1"/>
    <property type="gene ID" value="ENSCCRG00020026931.1"/>
</dbReference>
<protein>
    <recommendedName>
        <fullName evidence="4">DDE Tnp4 domain-containing protein</fullName>
    </recommendedName>
</protein>
<accession>A0A8C2HNS4</accession>
<evidence type="ECO:0000313" key="3">
    <source>
        <dbReference type="Proteomes" id="UP000694701"/>
    </source>
</evidence>
<keyword evidence="1" id="KW-0472">Membrane</keyword>
<dbReference type="Proteomes" id="UP000694701">
    <property type="component" value="Unplaced"/>
</dbReference>
<name>A0A8C2HNS4_CYPCA</name>
<evidence type="ECO:0000256" key="1">
    <source>
        <dbReference type="SAM" id="Phobius"/>
    </source>
</evidence>
<evidence type="ECO:0008006" key="4">
    <source>
        <dbReference type="Google" id="ProtNLM"/>
    </source>
</evidence>
<evidence type="ECO:0000313" key="2">
    <source>
        <dbReference type="Ensembl" id="ENSCCRP00020056670.1"/>
    </source>
</evidence>
<dbReference type="AlphaFoldDB" id="A0A8C2HNS4"/>
<reference evidence="2" key="1">
    <citation type="submission" date="2025-08" db="UniProtKB">
        <authorList>
            <consortium name="Ensembl"/>
        </authorList>
    </citation>
    <scope>IDENTIFICATION</scope>
</reference>
<keyword evidence="1" id="KW-1133">Transmembrane helix</keyword>
<feature type="transmembrane region" description="Helical" evidence="1">
    <location>
        <begin position="6"/>
        <end position="28"/>
    </location>
</feature>
<sequence length="260" mass="29956">YDVVTSYVCATLLHLLLLLKVCVFLFCFTQGNHHHLVQELYNDRLRFKSYFMLTLEPFELLHEKVPTRTDTNMRKPIRSKERFSICLRFLATGDSFVNIAFSHRVGTSTVATIVDEVTRLNWDVLWKFPDFTGAIDGKHVVLQAPPNSGSLHFNYKGTRSIVLLALVDAHYLFHAIDVGIERGKTWHSSGQKALDLCHMFLLEMKLSRCKINLMRLSPVVDNVFGILSNQWRVYRRVMALTPEKAEAIVKATCILHHFCF</sequence>